<proteinExistence type="predicted"/>
<feature type="non-terminal residue" evidence="1">
    <location>
        <position position="1"/>
    </location>
</feature>
<accession>A0ABV0WCX0</accession>
<evidence type="ECO:0000313" key="2">
    <source>
        <dbReference type="Proteomes" id="UP001444071"/>
    </source>
</evidence>
<dbReference type="SUPFAM" id="SSF63825">
    <property type="entry name" value="YWTD domain"/>
    <property type="match status" value="1"/>
</dbReference>
<organism evidence="1 2">
    <name type="scientific">Xenotaenia resolanae</name>
    <dbReference type="NCBI Taxonomy" id="208358"/>
    <lineage>
        <taxon>Eukaryota</taxon>
        <taxon>Metazoa</taxon>
        <taxon>Chordata</taxon>
        <taxon>Craniata</taxon>
        <taxon>Vertebrata</taxon>
        <taxon>Euteleostomi</taxon>
        <taxon>Actinopterygii</taxon>
        <taxon>Neopterygii</taxon>
        <taxon>Teleostei</taxon>
        <taxon>Neoteleostei</taxon>
        <taxon>Acanthomorphata</taxon>
        <taxon>Ovalentaria</taxon>
        <taxon>Atherinomorphae</taxon>
        <taxon>Cyprinodontiformes</taxon>
        <taxon>Goodeidae</taxon>
        <taxon>Xenotaenia</taxon>
    </lineage>
</organism>
<reference evidence="1 2" key="1">
    <citation type="submission" date="2021-06" db="EMBL/GenBank/DDBJ databases">
        <authorList>
            <person name="Palmer J.M."/>
        </authorList>
    </citation>
    <scope>NUCLEOTIDE SEQUENCE [LARGE SCALE GENOMIC DNA]</scope>
    <source>
        <strain evidence="1 2">XR_2019</strain>
        <tissue evidence="1">Muscle</tissue>
    </source>
</reference>
<gene>
    <name evidence="1" type="ORF">XENORESO_013461</name>
</gene>
<sequence>DRVFWTDGENKAIYGANKFSGSDVITLASNLNDPQDIIVYHELIQLSDDLEATWKEDL</sequence>
<dbReference type="Gene3D" id="2.120.10.30">
    <property type="entry name" value="TolB, C-terminal domain"/>
    <property type="match status" value="1"/>
</dbReference>
<dbReference type="Proteomes" id="UP001444071">
    <property type="component" value="Unassembled WGS sequence"/>
</dbReference>
<keyword evidence="2" id="KW-1185">Reference proteome</keyword>
<dbReference type="InterPro" id="IPR000033">
    <property type="entry name" value="LDLR_classB_rpt"/>
</dbReference>
<dbReference type="InterPro" id="IPR011042">
    <property type="entry name" value="6-blade_b-propeller_TolB-like"/>
</dbReference>
<name>A0ABV0WCX0_9TELE</name>
<protein>
    <submittedName>
        <fullName evidence="1">Uncharacterized protein</fullName>
    </submittedName>
</protein>
<comment type="caution">
    <text evidence="1">The sequence shown here is derived from an EMBL/GenBank/DDBJ whole genome shotgun (WGS) entry which is preliminary data.</text>
</comment>
<dbReference type="Pfam" id="PF00058">
    <property type="entry name" value="Ldl_recept_b"/>
    <property type="match status" value="1"/>
</dbReference>
<evidence type="ECO:0000313" key="1">
    <source>
        <dbReference type="EMBL" id="MEQ2266638.1"/>
    </source>
</evidence>
<dbReference type="EMBL" id="JAHRIM010040461">
    <property type="protein sequence ID" value="MEQ2266638.1"/>
    <property type="molecule type" value="Genomic_DNA"/>
</dbReference>